<dbReference type="InParanoid" id="A0A663EWF5"/>
<evidence type="ECO:0000256" key="1">
    <source>
        <dbReference type="ARBA" id="ARBA00006403"/>
    </source>
</evidence>
<dbReference type="Gene3D" id="1.10.10.10">
    <property type="entry name" value="Winged helix-like DNA-binding domain superfamily/Winged helix DNA-binding domain"/>
    <property type="match status" value="1"/>
</dbReference>
<feature type="region of interest" description="Disordered" evidence="3">
    <location>
        <begin position="205"/>
        <end position="255"/>
    </location>
</feature>
<dbReference type="InterPro" id="IPR000232">
    <property type="entry name" value="HSF_DNA-bd"/>
</dbReference>
<sequence>WSIRTGSGKTSSRSASPASPEWDDQAAGDAVVGAMTEESFQACSDDSTTERDTPASSEESTGKTEDLCFLKQLWKIAHSDKFQSIQWVDEGVFVALTEEMFKKEVLARRGLGRVFELESMESFHHHLHILGFFPCGNWWQLTLLLSIRHHPQLLARCKPRVGCKRRVLAALCLDEELEESHPSGSHQGLQPVWGAAAGVEKEVFAPAQPQDMPASPPRRSPKTKLRAEVPPSFGSTQTPSQAAAPRLPDPAGAAGRESFWAAPSLAPPPSSQAPAGLRHRTRLHLPHHSCQRWHRGWAFPPSPPCSPAQRLGCSPGLASLPPATPGWQCPCRQQPLPRPRQRHPTATAQQPHVVPPAPAPPTLRLQVMGLDPAWHMVETV</sequence>
<evidence type="ECO:0000313" key="5">
    <source>
        <dbReference type="Ensembl" id="ENSACCP00020016324.1"/>
    </source>
</evidence>
<dbReference type="InterPro" id="IPR036388">
    <property type="entry name" value="WH-like_DNA-bd_sf"/>
</dbReference>
<keyword evidence="6" id="KW-1185">Reference proteome</keyword>
<keyword evidence="2" id="KW-0238">DNA-binding</keyword>
<dbReference type="Ensembl" id="ENSACCT00020017030.1">
    <property type="protein sequence ID" value="ENSACCP00020016324.1"/>
    <property type="gene ID" value="ENSACCG00020011173.1"/>
</dbReference>
<evidence type="ECO:0000313" key="6">
    <source>
        <dbReference type="Proteomes" id="UP000472275"/>
    </source>
</evidence>
<evidence type="ECO:0000256" key="3">
    <source>
        <dbReference type="SAM" id="MobiDB-lite"/>
    </source>
</evidence>
<protein>
    <recommendedName>
        <fullName evidence="4">HSF-type DNA-binding domain-containing protein</fullName>
    </recommendedName>
</protein>
<feature type="domain" description="HSF-type DNA-binding" evidence="4">
    <location>
        <begin position="69"/>
        <end position="132"/>
    </location>
</feature>
<dbReference type="AlphaFoldDB" id="A0A663EWF5"/>
<evidence type="ECO:0000256" key="2">
    <source>
        <dbReference type="ARBA" id="ARBA00023125"/>
    </source>
</evidence>
<dbReference type="GO" id="GO:0043565">
    <property type="term" value="F:sequence-specific DNA binding"/>
    <property type="evidence" value="ECO:0007669"/>
    <property type="project" value="InterPro"/>
</dbReference>
<organism evidence="5 6">
    <name type="scientific">Aquila chrysaetos chrysaetos</name>
    <dbReference type="NCBI Taxonomy" id="223781"/>
    <lineage>
        <taxon>Eukaryota</taxon>
        <taxon>Metazoa</taxon>
        <taxon>Chordata</taxon>
        <taxon>Craniata</taxon>
        <taxon>Vertebrata</taxon>
        <taxon>Euteleostomi</taxon>
        <taxon>Archelosauria</taxon>
        <taxon>Archosauria</taxon>
        <taxon>Dinosauria</taxon>
        <taxon>Saurischia</taxon>
        <taxon>Theropoda</taxon>
        <taxon>Coelurosauria</taxon>
        <taxon>Aves</taxon>
        <taxon>Neognathae</taxon>
        <taxon>Neoaves</taxon>
        <taxon>Telluraves</taxon>
        <taxon>Accipitrimorphae</taxon>
        <taxon>Accipitriformes</taxon>
        <taxon>Accipitridae</taxon>
        <taxon>Accipitrinae</taxon>
        <taxon>Aquila</taxon>
    </lineage>
</organism>
<feature type="region of interest" description="Disordered" evidence="3">
    <location>
        <begin position="332"/>
        <end position="358"/>
    </location>
</feature>
<comment type="similarity">
    <text evidence="1">Belongs to the HSF family.</text>
</comment>
<name>A0A663EWF5_AQUCH</name>
<dbReference type="Pfam" id="PF00447">
    <property type="entry name" value="HSF_DNA-bind"/>
    <property type="match status" value="1"/>
</dbReference>
<reference evidence="5" key="2">
    <citation type="submission" date="2025-09" db="UniProtKB">
        <authorList>
            <consortium name="Ensembl"/>
        </authorList>
    </citation>
    <scope>IDENTIFICATION</scope>
</reference>
<proteinExistence type="inferred from homology"/>
<evidence type="ECO:0000259" key="4">
    <source>
        <dbReference type="Pfam" id="PF00447"/>
    </source>
</evidence>
<dbReference type="GO" id="GO:0003700">
    <property type="term" value="F:DNA-binding transcription factor activity"/>
    <property type="evidence" value="ECO:0007669"/>
    <property type="project" value="InterPro"/>
</dbReference>
<accession>A0A663EWF5</accession>
<dbReference type="Proteomes" id="UP000472275">
    <property type="component" value="Chromosome 20"/>
</dbReference>
<feature type="compositionally biased region" description="Polar residues" evidence="3">
    <location>
        <begin position="1"/>
        <end position="17"/>
    </location>
</feature>
<feature type="region of interest" description="Disordered" evidence="3">
    <location>
        <begin position="1"/>
        <end position="61"/>
    </location>
</feature>
<reference evidence="5" key="1">
    <citation type="submission" date="2025-08" db="UniProtKB">
        <authorList>
            <consortium name="Ensembl"/>
        </authorList>
    </citation>
    <scope>IDENTIFICATION</scope>
</reference>